<evidence type="ECO:0000256" key="1">
    <source>
        <dbReference type="SAM" id="MobiDB-lite"/>
    </source>
</evidence>
<dbReference type="EMBL" id="JAGGJA010000013">
    <property type="protein sequence ID" value="MCW9708464.1"/>
    <property type="molecule type" value="Genomic_DNA"/>
</dbReference>
<dbReference type="Proteomes" id="UP001207918">
    <property type="component" value="Unassembled WGS sequence"/>
</dbReference>
<accession>A0ABT3PRI7</accession>
<gene>
    <name evidence="2" type="ORF">J6I44_16500</name>
</gene>
<proteinExistence type="predicted"/>
<comment type="caution">
    <text evidence="2">The sequence shown here is derived from an EMBL/GenBank/DDBJ whole genome shotgun (WGS) entry which is preliminary data.</text>
</comment>
<keyword evidence="3" id="KW-1185">Reference proteome</keyword>
<sequence>MSTTRFGAAAPNSLRGDLLHSFTSWNQKSSLAENHEPAPVSDGIILPPTPMIR</sequence>
<organism evidence="2 3">
    <name type="scientific">Fodinibius salsisoli</name>
    <dbReference type="NCBI Taxonomy" id="2820877"/>
    <lineage>
        <taxon>Bacteria</taxon>
        <taxon>Pseudomonadati</taxon>
        <taxon>Balneolota</taxon>
        <taxon>Balneolia</taxon>
        <taxon>Balneolales</taxon>
        <taxon>Balneolaceae</taxon>
        <taxon>Fodinibius</taxon>
    </lineage>
</organism>
<dbReference type="RefSeq" id="WP_265767248.1">
    <property type="nucleotide sequence ID" value="NZ_JAGGJA010000013.1"/>
</dbReference>
<evidence type="ECO:0000313" key="2">
    <source>
        <dbReference type="EMBL" id="MCW9708464.1"/>
    </source>
</evidence>
<name>A0ABT3PRI7_9BACT</name>
<protein>
    <submittedName>
        <fullName evidence="2">Uncharacterized protein</fullName>
    </submittedName>
</protein>
<reference evidence="2 3" key="1">
    <citation type="submission" date="2021-03" db="EMBL/GenBank/DDBJ databases">
        <title>Aliifodinibius sp. nov., a new bacterium isolated from saline soil.</title>
        <authorList>
            <person name="Galisteo C."/>
            <person name="De La Haba R."/>
            <person name="Sanchez-Porro C."/>
            <person name="Ventosa A."/>
        </authorList>
    </citation>
    <scope>NUCLEOTIDE SEQUENCE [LARGE SCALE GENOMIC DNA]</scope>
    <source>
        <strain evidence="2 3">1BSP15-2V2</strain>
    </source>
</reference>
<feature type="region of interest" description="Disordered" evidence="1">
    <location>
        <begin position="30"/>
        <end position="53"/>
    </location>
</feature>
<evidence type="ECO:0000313" key="3">
    <source>
        <dbReference type="Proteomes" id="UP001207918"/>
    </source>
</evidence>